<organism evidence="2 4">
    <name type="scientific">Medicago truncatula</name>
    <name type="common">Barrel medic</name>
    <name type="synonym">Medicago tribuloides</name>
    <dbReference type="NCBI Taxonomy" id="3880"/>
    <lineage>
        <taxon>Eukaryota</taxon>
        <taxon>Viridiplantae</taxon>
        <taxon>Streptophyta</taxon>
        <taxon>Embryophyta</taxon>
        <taxon>Tracheophyta</taxon>
        <taxon>Spermatophyta</taxon>
        <taxon>Magnoliopsida</taxon>
        <taxon>eudicotyledons</taxon>
        <taxon>Gunneridae</taxon>
        <taxon>Pentapetalae</taxon>
        <taxon>rosids</taxon>
        <taxon>fabids</taxon>
        <taxon>Fabales</taxon>
        <taxon>Fabaceae</taxon>
        <taxon>Papilionoideae</taxon>
        <taxon>50 kb inversion clade</taxon>
        <taxon>NPAAA clade</taxon>
        <taxon>Hologalegina</taxon>
        <taxon>IRL clade</taxon>
        <taxon>Trifolieae</taxon>
        <taxon>Medicago</taxon>
    </lineage>
</organism>
<dbReference type="HOGENOM" id="CLU_2761700_0_0_1"/>
<proteinExistence type="predicted"/>
<dbReference type="Proteomes" id="UP000002051">
    <property type="component" value="Unassembled WGS sequence"/>
</dbReference>
<accession>A0A072TUE5</accession>
<dbReference type="EMBL" id="KL402761">
    <property type="protein sequence ID" value="KEH17180.1"/>
    <property type="molecule type" value="Genomic_DNA"/>
</dbReference>
<gene>
    <name evidence="2" type="ORF">MTR_0036s0310</name>
</gene>
<reference evidence="3" key="3">
    <citation type="submission" date="2015-06" db="UniProtKB">
        <authorList>
            <consortium name="EnsemblPlants"/>
        </authorList>
    </citation>
    <scope>IDENTIFICATION</scope>
    <source>
        <strain evidence="3">cv. Jemalong A17</strain>
    </source>
</reference>
<reference evidence="2 4" key="1">
    <citation type="journal article" date="2011" name="Nature">
        <title>The Medicago genome provides insight into the evolution of rhizobial symbioses.</title>
        <authorList>
            <person name="Young N.D."/>
            <person name="Debelle F."/>
            <person name="Oldroyd G.E."/>
            <person name="Geurts R."/>
            <person name="Cannon S.B."/>
            <person name="Udvardi M.K."/>
            <person name="Benedito V.A."/>
            <person name="Mayer K.F."/>
            <person name="Gouzy J."/>
            <person name="Schoof H."/>
            <person name="Van de Peer Y."/>
            <person name="Proost S."/>
            <person name="Cook D.R."/>
            <person name="Meyers B.C."/>
            <person name="Spannagl M."/>
            <person name="Cheung F."/>
            <person name="De Mita S."/>
            <person name="Krishnakumar V."/>
            <person name="Gundlach H."/>
            <person name="Zhou S."/>
            <person name="Mudge J."/>
            <person name="Bharti A.K."/>
            <person name="Murray J.D."/>
            <person name="Naoumkina M.A."/>
            <person name="Rosen B."/>
            <person name="Silverstein K.A."/>
            <person name="Tang H."/>
            <person name="Rombauts S."/>
            <person name="Zhao P.X."/>
            <person name="Zhou P."/>
            <person name="Barbe V."/>
            <person name="Bardou P."/>
            <person name="Bechner M."/>
            <person name="Bellec A."/>
            <person name="Berger A."/>
            <person name="Berges H."/>
            <person name="Bidwell S."/>
            <person name="Bisseling T."/>
            <person name="Choisne N."/>
            <person name="Couloux A."/>
            <person name="Denny R."/>
            <person name="Deshpande S."/>
            <person name="Dai X."/>
            <person name="Doyle J.J."/>
            <person name="Dudez A.M."/>
            <person name="Farmer A.D."/>
            <person name="Fouteau S."/>
            <person name="Franken C."/>
            <person name="Gibelin C."/>
            <person name="Gish J."/>
            <person name="Goldstein S."/>
            <person name="Gonzalez A.J."/>
            <person name="Green P.J."/>
            <person name="Hallab A."/>
            <person name="Hartog M."/>
            <person name="Hua A."/>
            <person name="Humphray S.J."/>
            <person name="Jeong D.H."/>
            <person name="Jing Y."/>
            <person name="Jocker A."/>
            <person name="Kenton S.M."/>
            <person name="Kim D.J."/>
            <person name="Klee K."/>
            <person name="Lai H."/>
            <person name="Lang C."/>
            <person name="Lin S."/>
            <person name="Macmil S.L."/>
            <person name="Magdelenat G."/>
            <person name="Matthews L."/>
            <person name="McCorrison J."/>
            <person name="Monaghan E.L."/>
            <person name="Mun J.H."/>
            <person name="Najar F.Z."/>
            <person name="Nicholson C."/>
            <person name="Noirot C."/>
            <person name="O'Bleness M."/>
            <person name="Paule C.R."/>
            <person name="Poulain J."/>
            <person name="Prion F."/>
            <person name="Qin B."/>
            <person name="Qu C."/>
            <person name="Retzel E.F."/>
            <person name="Riddle C."/>
            <person name="Sallet E."/>
            <person name="Samain S."/>
            <person name="Samson N."/>
            <person name="Sanders I."/>
            <person name="Saurat O."/>
            <person name="Scarpelli C."/>
            <person name="Schiex T."/>
            <person name="Segurens B."/>
            <person name="Severin A.J."/>
            <person name="Sherrier D.J."/>
            <person name="Shi R."/>
            <person name="Sims S."/>
            <person name="Singer S.R."/>
            <person name="Sinharoy S."/>
            <person name="Sterck L."/>
            <person name="Viollet A."/>
            <person name="Wang B.B."/>
            <person name="Wang K."/>
            <person name="Wang M."/>
            <person name="Wang X."/>
            <person name="Warfsmann J."/>
            <person name="Weissenbach J."/>
            <person name="White D.D."/>
            <person name="White J.D."/>
            <person name="Wiley G.B."/>
            <person name="Wincker P."/>
            <person name="Xing Y."/>
            <person name="Yang L."/>
            <person name="Yao Z."/>
            <person name="Ying F."/>
            <person name="Zhai J."/>
            <person name="Zhou L."/>
            <person name="Zuber A."/>
            <person name="Denarie J."/>
            <person name="Dixon R.A."/>
            <person name="May G.D."/>
            <person name="Schwartz D.C."/>
            <person name="Rogers J."/>
            <person name="Quetier F."/>
            <person name="Town C.D."/>
            <person name="Roe B.A."/>
        </authorList>
    </citation>
    <scope>NUCLEOTIDE SEQUENCE [LARGE SCALE GENOMIC DNA]</scope>
    <source>
        <strain evidence="2">A17</strain>
        <strain evidence="3 4">cv. Jemalong A17</strain>
    </source>
</reference>
<feature type="compositionally biased region" description="Basic and acidic residues" evidence="1">
    <location>
        <begin position="25"/>
        <end position="34"/>
    </location>
</feature>
<feature type="compositionally biased region" description="Basic and acidic residues" evidence="1">
    <location>
        <begin position="43"/>
        <end position="70"/>
    </location>
</feature>
<dbReference type="AlphaFoldDB" id="A0A072TUE5"/>
<keyword evidence="4" id="KW-1185">Reference proteome</keyword>
<evidence type="ECO:0000313" key="3">
    <source>
        <dbReference type="EnsemblPlants" id="KEH17180"/>
    </source>
</evidence>
<sequence>MEKKPDQINRGKRKQQSDEGSSYDKNAKKSDKNKQQSAGEEFDEKKSIFVNKSDEASSDDKIGKKNLDVD</sequence>
<evidence type="ECO:0000313" key="2">
    <source>
        <dbReference type="EMBL" id="KEH17180.1"/>
    </source>
</evidence>
<dbReference type="EnsemblPlants" id="KEH17180">
    <property type="protein sequence ID" value="KEH17180"/>
    <property type="gene ID" value="MTR_0036s0310"/>
</dbReference>
<protein>
    <submittedName>
        <fullName evidence="2 3">Uncharacterized protein</fullName>
    </submittedName>
</protein>
<name>A0A072TUE5_MEDTR</name>
<reference evidence="2 4" key="2">
    <citation type="journal article" date="2014" name="BMC Genomics">
        <title>An improved genome release (version Mt4.0) for the model legume Medicago truncatula.</title>
        <authorList>
            <person name="Tang H."/>
            <person name="Krishnakumar V."/>
            <person name="Bidwell S."/>
            <person name="Rosen B."/>
            <person name="Chan A."/>
            <person name="Zhou S."/>
            <person name="Gentzbittel L."/>
            <person name="Childs K.L."/>
            <person name="Yandell M."/>
            <person name="Gundlach H."/>
            <person name="Mayer K.F."/>
            <person name="Schwartz D.C."/>
            <person name="Town C.D."/>
        </authorList>
    </citation>
    <scope>GENOME REANNOTATION</scope>
    <source>
        <strain evidence="2">A17</strain>
        <strain evidence="3 4">cv. Jemalong A17</strain>
    </source>
</reference>
<evidence type="ECO:0000256" key="1">
    <source>
        <dbReference type="SAM" id="MobiDB-lite"/>
    </source>
</evidence>
<evidence type="ECO:0000313" key="4">
    <source>
        <dbReference type="Proteomes" id="UP000002051"/>
    </source>
</evidence>
<feature type="region of interest" description="Disordered" evidence="1">
    <location>
        <begin position="1"/>
        <end position="70"/>
    </location>
</feature>